<keyword evidence="1" id="KW-1133">Transmembrane helix</keyword>
<reference evidence="2 3" key="1">
    <citation type="journal article" date="2013" name="Curr. Biol.">
        <title>The Genome of the Foraminiferan Reticulomyxa filosa.</title>
        <authorList>
            <person name="Glockner G."/>
            <person name="Hulsmann N."/>
            <person name="Schleicher M."/>
            <person name="Noegel A.A."/>
            <person name="Eichinger L."/>
            <person name="Gallinger C."/>
            <person name="Pawlowski J."/>
            <person name="Sierra R."/>
            <person name="Euteneuer U."/>
            <person name="Pillet L."/>
            <person name="Moustafa A."/>
            <person name="Platzer M."/>
            <person name="Groth M."/>
            <person name="Szafranski K."/>
            <person name="Schliwa M."/>
        </authorList>
    </citation>
    <scope>NUCLEOTIDE SEQUENCE [LARGE SCALE GENOMIC DNA]</scope>
</reference>
<keyword evidence="3" id="KW-1185">Reference proteome</keyword>
<protein>
    <submittedName>
        <fullName evidence="2">Uncharacterized protein</fullName>
    </submittedName>
</protein>
<evidence type="ECO:0000313" key="2">
    <source>
        <dbReference type="EMBL" id="ETO29786.1"/>
    </source>
</evidence>
<name>X6NUU3_RETFI</name>
<comment type="caution">
    <text evidence="2">The sequence shown here is derived from an EMBL/GenBank/DDBJ whole genome shotgun (WGS) entry which is preliminary data.</text>
</comment>
<keyword evidence="1" id="KW-0472">Membrane</keyword>
<proteinExistence type="predicted"/>
<keyword evidence="1" id="KW-0812">Transmembrane</keyword>
<evidence type="ECO:0000256" key="1">
    <source>
        <dbReference type="SAM" id="Phobius"/>
    </source>
</evidence>
<dbReference type="EMBL" id="ASPP01005846">
    <property type="protein sequence ID" value="ETO29786.1"/>
    <property type="molecule type" value="Genomic_DNA"/>
</dbReference>
<dbReference type="AlphaFoldDB" id="X6NUU3"/>
<dbReference type="Proteomes" id="UP000023152">
    <property type="component" value="Unassembled WGS sequence"/>
</dbReference>
<evidence type="ECO:0000313" key="3">
    <source>
        <dbReference type="Proteomes" id="UP000023152"/>
    </source>
</evidence>
<accession>X6NUU3</accession>
<sequence length="491" mass="58349">MHVERHPCWICHDWYLLKELKPHPFSTLLDAKCRLQLCANCYDFYTVKGTMNLSENPWLWQSIEEQDESDSESVDQTKHNRRCSTSYSHDYYCRLCGISNVDEPFMPVFHCSASNGCISIKSPKLCILAERRLFAFCKSCLLFIVNRKKWKKIENRLTLKNWKCIVCDPRQLNYYFLKYGLLDYCQRSTIGSFDCLSYFDVYSCIHYSHSLIEELAMPLDGYRPEDSHKYGCCKLVHQGQLAKHAFSKHSNRPIYLYSYSFFISYESTALRNFGGGIQYITGIIRNLHQFESIISDDVDYVFRYYYDKSVVKDELCNLLLSFLRCHPRVQLYEMDYTQIRCRETIVNSNWDELHLRSLFGTLCRLEALGDPILEKRPKSFVCIRDIDSIYNINDHTHLTDWVKNSNKPFHRYYCHHYDNPFFFGPESSIVKNSEQFSLTSDTYGGWPFLAGAFACKQRFASFKLQFIKMPCFFFFFFFFERYINYNKEKIK</sequence>
<organism evidence="2 3">
    <name type="scientific">Reticulomyxa filosa</name>
    <dbReference type="NCBI Taxonomy" id="46433"/>
    <lineage>
        <taxon>Eukaryota</taxon>
        <taxon>Sar</taxon>
        <taxon>Rhizaria</taxon>
        <taxon>Retaria</taxon>
        <taxon>Foraminifera</taxon>
        <taxon>Monothalamids</taxon>
        <taxon>Reticulomyxidae</taxon>
        <taxon>Reticulomyxa</taxon>
    </lineage>
</organism>
<feature type="transmembrane region" description="Helical" evidence="1">
    <location>
        <begin position="466"/>
        <end position="483"/>
    </location>
</feature>
<gene>
    <name evidence="2" type="ORF">RFI_07334</name>
</gene>